<gene>
    <name evidence="2" type="ORF">GCM10023086_05510</name>
</gene>
<organism evidence="2 3">
    <name type="scientific">Streptomyces venetus</name>
    <dbReference type="NCBI Taxonomy" id="1701086"/>
    <lineage>
        <taxon>Bacteria</taxon>
        <taxon>Bacillati</taxon>
        <taxon>Actinomycetota</taxon>
        <taxon>Actinomycetes</taxon>
        <taxon>Kitasatosporales</taxon>
        <taxon>Streptomycetaceae</taxon>
        <taxon>Streptomyces</taxon>
    </lineage>
</organism>
<accession>A0ABP8F392</accession>
<proteinExistence type="predicted"/>
<dbReference type="Proteomes" id="UP001501115">
    <property type="component" value="Unassembled WGS sequence"/>
</dbReference>
<feature type="region of interest" description="Disordered" evidence="1">
    <location>
        <begin position="1"/>
        <end position="27"/>
    </location>
</feature>
<reference evidence="3" key="1">
    <citation type="journal article" date="2019" name="Int. J. Syst. Evol. Microbiol.">
        <title>The Global Catalogue of Microorganisms (GCM) 10K type strain sequencing project: providing services to taxonomists for standard genome sequencing and annotation.</title>
        <authorList>
            <consortium name="The Broad Institute Genomics Platform"/>
            <consortium name="The Broad Institute Genome Sequencing Center for Infectious Disease"/>
            <person name="Wu L."/>
            <person name="Ma J."/>
        </authorList>
    </citation>
    <scope>NUCLEOTIDE SEQUENCE [LARGE SCALE GENOMIC DNA]</scope>
    <source>
        <strain evidence="3">JCM 31290</strain>
    </source>
</reference>
<evidence type="ECO:0000313" key="2">
    <source>
        <dbReference type="EMBL" id="GAA4293979.1"/>
    </source>
</evidence>
<keyword evidence="3" id="KW-1185">Reference proteome</keyword>
<name>A0ABP8F392_9ACTN</name>
<dbReference type="EMBL" id="BAABET010000001">
    <property type="protein sequence ID" value="GAA4293979.1"/>
    <property type="molecule type" value="Genomic_DNA"/>
</dbReference>
<comment type="caution">
    <text evidence="2">The sequence shown here is derived from an EMBL/GenBank/DDBJ whole genome shotgun (WGS) entry which is preliminary data.</text>
</comment>
<evidence type="ECO:0000256" key="1">
    <source>
        <dbReference type="SAM" id="MobiDB-lite"/>
    </source>
</evidence>
<evidence type="ECO:0000313" key="3">
    <source>
        <dbReference type="Proteomes" id="UP001501115"/>
    </source>
</evidence>
<sequence length="70" mass="7636">MASGTGARPWGNCRFPPKAPGPPSRPSVTVWAAPGRFASVADMVAQARYFSSRRYVDLRRQGTATCRRPV</sequence>
<protein>
    <submittedName>
        <fullName evidence="2">Uncharacterized protein</fullName>
    </submittedName>
</protein>